<accession>A0ABT8ZUB2</accession>
<sequence>MESNLFYYSRRAMQEHAAARTALTAEARQRRLELAQMFEAKVAAQKMSA</sequence>
<keyword evidence="2" id="KW-1185">Reference proteome</keyword>
<dbReference type="EMBL" id="JAUQSZ010000001">
    <property type="protein sequence ID" value="MDO7841168.1"/>
    <property type="molecule type" value="Genomic_DNA"/>
</dbReference>
<dbReference type="Proteomes" id="UP001176468">
    <property type="component" value="Unassembled WGS sequence"/>
</dbReference>
<organism evidence="1 2">
    <name type="scientific">Sphingomonas immobilis</name>
    <dbReference type="NCBI Taxonomy" id="3063997"/>
    <lineage>
        <taxon>Bacteria</taxon>
        <taxon>Pseudomonadati</taxon>
        <taxon>Pseudomonadota</taxon>
        <taxon>Alphaproteobacteria</taxon>
        <taxon>Sphingomonadales</taxon>
        <taxon>Sphingomonadaceae</taxon>
        <taxon>Sphingomonas</taxon>
    </lineage>
</organism>
<evidence type="ECO:0000313" key="2">
    <source>
        <dbReference type="Proteomes" id="UP001176468"/>
    </source>
</evidence>
<comment type="caution">
    <text evidence="1">The sequence shown here is derived from an EMBL/GenBank/DDBJ whole genome shotgun (WGS) entry which is preliminary data.</text>
</comment>
<evidence type="ECO:0000313" key="1">
    <source>
        <dbReference type="EMBL" id="MDO7841168.1"/>
    </source>
</evidence>
<dbReference type="RefSeq" id="WP_304559596.1">
    <property type="nucleotide sequence ID" value="NZ_JAUQSZ010000001.1"/>
</dbReference>
<protein>
    <submittedName>
        <fullName evidence="1">Uncharacterized protein</fullName>
    </submittedName>
</protein>
<name>A0ABT8ZUB2_9SPHN</name>
<reference evidence="1" key="1">
    <citation type="submission" date="2023-07" db="EMBL/GenBank/DDBJ databases">
        <authorList>
            <person name="Kim M.K."/>
        </authorList>
    </citation>
    <scope>NUCLEOTIDE SEQUENCE</scope>
    <source>
        <strain evidence="1">CA1-15</strain>
    </source>
</reference>
<gene>
    <name evidence="1" type="ORF">Q5H94_02415</name>
</gene>
<proteinExistence type="predicted"/>